<evidence type="ECO:0000313" key="3">
    <source>
        <dbReference type="EMBL" id="RDD86486.1"/>
    </source>
</evidence>
<dbReference type="AlphaFoldDB" id="A0A369V0E3"/>
<dbReference type="GO" id="GO:0016787">
    <property type="term" value="F:hydrolase activity"/>
    <property type="evidence" value="ECO:0007669"/>
    <property type="project" value="UniProtKB-KW"/>
</dbReference>
<reference evidence="3 4" key="1">
    <citation type="submission" date="2018-07" db="EMBL/GenBank/DDBJ databases">
        <title>Genome guided investigation of antibiotics producing actinomycetales strain isolated from a Macau mangrove ecosystem.</title>
        <authorList>
            <person name="Hu D."/>
        </authorList>
    </citation>
    <scope>NUCLEOTIDE SEQUENCE [LARGE SCALE GENOMIC DNA]</scope>
    <source>
        <strain evidence="3 4">2297</strain>
    </source>
</reference>
<accession>A0A369V0E3</accession>
<organism evidence="3 4">
    <name type="scientific">Streptomyces parvulus</name>
    <dbReference type="NCBI Taxonomy" id="146923"/>
    <lineage>
        <taxon>Bacteria</taxon>
        <taxon>Bacillati</taxon>
        <taxon>Actinomycetota</taxon>
        <taxon>Actinomycetes</taxon>
        <taxon>Kitasatosporales</taxon>
        <taxon>Streptomycetaceae</taxon>
        <taxon>Streptomyces</taxon>
    </lineage>
</organism>
<dbReference type="STRING" id="146923.Spa2297_30795"/>
<dbReference type="InterPro" id="IPR029058">
    <property type="entry name" value="AB_hydrolase_fold"/>
</dbReference>
<dbReference type="OrthoDB" id="9773549at2"/>
<dbReference type="InterPro" id="IPR052897">
    <property type="entry name" value="Sec-Metab_Biosynth_Hydrolase"/>
</dbReference>
<feature type="domain" description="AB hydrolase-1" evidence="2">
    <location>
        <begin position="3"/>
        <end position="120"/>
    </location>
</feature>
<gene>
    <name evidence="3" type="ORF">DVZ84_24915</name>
</gene>
<dbReference type="Proteomes" id="UP000253742">
    <property type="component" value="Unassembled WGS sequence"/>
</dbReference>
<evidence type="ECO:0000256" key="1">
    <source>
        <dbReference type="SAM" id="MobiDB-lite"/>
    </source>
</evidence>
<dbReference type="RefSeq" id="WP_114531034.1">
    <property type="nucleotide sequence ID" value="NZ_QQBH01000017.1"/>
</dbReference>
<name>A0A369V0E3_9ACTN</name>
<evidence type="ECO:0000313" key="4">
    <source>
        <dbReference type="Proteomes" id="UP000253742"/>
    </source>
</evidence>
<dbReference type="Gene3D" id="3.40.50.1820">
    <property type="entry name" value="alpha/beta hydrolase"/>
    <property type="match status" value="2"/>
</dbReference>
<comment type="caution">
    <text evidence="3">The sequence shown here is derived from an EMBL/GenBank/DDBJ whole genome shotgun (WGS) entry which is preliminary data.</text>
</comment>
<feature type="region of interest" description="Disordered" evidence="1">
    <location>
        <begin position="508"/>
        <end position="528"/>
    </location>
</feature>
<dbReference type="SUPFAM" id="SSF53474">
    <property type="entry name" value="alpha/beta-Hydrolases"/>
    <property type="match status" value="2"/>
</dbReference>
<dbReference type="InterPro" id="IPR000073">
    <property type="entry name" value="AB_hydrolase_1"/>
</dbReference>
<keyword evidence="3" id="KW-0378">Hydrolase</keyword>
<dbReference type="Pfam" id="PF00561">
    <property type="entry name" value="Abhydrolase_1"/>
    <property type="match status" value="1"/>
</dbReference>
<dbReference type="PANTHER" id="PTHR37017:SF11">
    <property type="entry name" value="ESTERASE_LIPASE_THIOESTERASE DOMAIN-CONTAINING PROTEIN"/>
    <property type="match status" value="1"/>
</dbReference>
<sequence length="528" mass="55580">MTTFILVSGLFTGTHIWQDTAARLTAAGARAHTAALTGLDGPREPRHADVDLETHIADVLAVVDAVEAGPDGKVVLVGHDYGIHPVAGAADRRPDRVARIVHLDSGLPRDGVPALAAVPDQSLRERLSAPAAAGGDGHGAAVLAPPAHDEWPRWGSIDGVPAASLDRLTALAAPQPLGTLLQPLRLSGAAGTVPSTGVLCTGNGTSIELVQMLVGLGDPALRTLTDPRVTFFELPTGHWPMLSRPAELADVLLRAAAGEGHRLTPVAADEPPAHLRPFLLDVPEVPRERHGRVDLYPPVAEEPRPAVVFVHGGPVSADAVPTPRDWPGLTGYARYAAGQGAVGVLLDHRLHDLGDHDRAAADVAAAVELARADPRVDADRIALWFFSGGGLLAADWLAAPPPWLRCLAATYPVLAPLPNWGLSGTRFHPARAVAGAGALPLVLTRVGREMPEIAATVEEFLAAARDRGAHLEVVDVPHGHHGFETVDHTDEARAAIRHAMRAVLRHAFGPAAHGHQSARRPAPDYRRE</sequence>
<proteinExistence type="predicted"/>
<dbReference type="PANTHER" id="PTHR37017">
    <property type="entry name" value="AB HYDROLASE-1 DOMAIN-CONTAINING PROTEIN-RELATED"/>
    <property type="match status" value="1"/>
</dbReference>
<protein>
    <submittedName>
        <fullName evidence="3">Alpha/beta fold hydrolase</fullName>
    </submittedName>
</protein>
<dbReference type="EMBL" id="QQBH01000017">
    <property type="protein sequence ID" value="RDD86486.1"/>
    <property type="molecule type" value="Genomic_DNA"/>
</dbReference>
<evidence type="ECO:0000259" key="2">
    <source>
        <dbReference type="Pfam" id="PF00561"/>
    </source>
</evidence>